<gene>
    <name evidence="1" type="ORF">WKI299_LOCUS19062</name>
</gene>
<comment type="caution">
    <text evidence="1">The sequence shown here is derived from an EMBL/GenBank/DDBJ whole genome shotgun (WGS) entry which is preliminary data.</text>
</comment>
<dbReference type="Proteomes" id="UP000663856">
    <property type="component" value="Unassembled WGS sequence"/>
</dbReference>
<reference evidence="1" key="1">
    <citation type="submission" date="2021-02" db="EMBL/GenBank/DDBJ databases">
        <authorList>
            <person name="Nowell W R."/>
        </authorList>
    </citation>
    <scope>NUCLEOTIDE SEQUENCE</scope>
</reference>
<sequence length="1525" mass="176703">MIEIKQFDITIKLSYIVTTVIYEGHTYNEQSQSYRVSINNFYKNEKRTIPIEFRNDGTIEYTLRLSSAKLTLTITEVNLSVNTTKTIPIEIQMSAVAPQEFVLVIDFINIKRQSQLIFDCQTVQPQLVNSMQKTDKNQIMNISQSAHMQQIWNKDLQILLPIEHEITFKNDSKAAATLNYKRLVSSQDVQTSLVANFRMEPDNLIIPPKSKVPVRFLYYPVDFEKFDVQAELLTNTSMDPMRIPYYVEFHTPILQTTQRSLIDIGLIQPGKIFKKIILTVENIGILELRFAVSDPLRKKSFVKVATLQESSLNVRPSSINRPLKIEPKKQRSFDIVIECDTIENSSMPEIIGLVEFELISLCDPVIDIDGKLVNRTVTIVIVGHTLPLPDFALPQDLKPSIWSDLELLSSSWLYQICQEHSLHNSYIPLVALTAIAHVCGIQQTKTKLPLTASEWAMFCMNLNSDNQHKNKDSLTLDMFMNATTTNMAIDILIKLLRSTLTNYRSFFHQSSLFHHSFSNKESIRLQLFSVINAAGNIDEAYTMQSYALKLWNTYEQCSSEHGFRQSIELVHQCISNDCVLPEIIPTFTKFIYQAIQLTEVTVVSQELSNLIPSSNAFGDSSRKQFVTFKLKYCYWLFIVRINKPLNIQQQQQFHNFRNQFVVFKLKYCYWLFIVRINKPLNIQQQQQFHNFRNQFVVFKLKYCYWIFIVRINKPLNIQQQQFQEHADILEETTGIEEVPRDPNICNDAASNLTCNVTDLGSDSEIDDMEDVENEEDEDTDVDDIICWPSFKEILPLLLEKNNDLDSFEKFYLQFLLDLREGHSLPQNIIQVVTSTVRSLIEFIYELLKSSINCSSFKDQQTASFASTTEFILLTDLKNVFTNVIEKMAYVTKNEHHFLKLCRKYFSYESAKEIKLDNPNEVAYYVPIHYSIQQMTSNPYILDILIKNFNQMINRNAHDTDLMFDYRHASQAKLHPVLKSKPDALLFQLYVDEIGLTNPIGAKKDTQKVTMLYFQLADLPDTVKSMVKSIGLLAMCHTKFLSSKSNRLKFFEPIVQDLNTLQTSGIFIPALRTQLNFAFTVLAGDNLGSNDIGGFQKNFNNGQFCRHCHINYDQRLMPLSQISHLHRTRDQHDNLVQQVINLNNDFILQGVVGISPFSKLIGFHATTSLPSDLMHDFNEGVCSQILLAMIKEASAKRILSYGEIEERLMSFEYGLNDKPNKGPAVRKKHLNKGKIVGTASQKMCLFKLFPIIFHEIIDLLDTKEIYICLREIISLVYASPFRKSWLSYLHSLTVRFQCLIVHMLPNVIIPKVHFITHYAKQIEMYGPSIRHWCMRFESKHQMFKQLAVKSNNFKNILYTLSKRHQLRQCLFLSLPNYYKIVREGYSATEKDLCTLPADVRKLLQGNTTYFDGRTKVMEYQRLKFDNIMFIKGSVFVNKLTEEEEIPSFLHVIFILKIDNDWLLIVEQLQTVAFNESLWSYELEHTHLLSIKQPNQLIHVLPKGLDIYELNEKSFVNIFSRLTAEKK</sequence>
<name>A0A816TEU4_9BILA</name>
<evidence type="ECO:0000313" key="2">
    <source>
        <dbReference type="Proteomes" id="UP000663856"/>
    </source>
</evidence>
<evidence type="ECO:0000313" key="1">
    <source>
        <dbReference type="EMBL" id="CAF2095508.1"/>
    </source>
</evidence>
<accession>A0A816TEU4</accession>
<protein>
    <submittedName>
        <fullName evidence="1">Uncharacterized protein</fullName>
    </submittedName>
</protein>
<dbReference type="EMBL" id="CAJNRF010007890">
    <property type="protein sequence ID" value="CAF2095508.1"/>
    <property type="molecule type" value="Genomic_DNA"/>
</dbReference>
<organism evidence="1 2">
    <name type="scientific">Rotaria magnacalcarata</name>
    <dbReference type="NCBI Taxonomy" id="392030"/>
    <lineage>
        <taxon>Eukaryota</taxon>
        <taxon>Metazoa</taxon>
        <taxon>Spiralia</taxon>
        <taxon>Gnathifera</taxon>
        <taxon>Rotifera</taxon>
        <taxon>Eurotatoria</taxon>
        <taxon>Bdelloidea</taxon>
        <taxon>Philodinida</taxon>
        <taxon>Philodinidae</taxon>
        <taxon>Rotaria</taxon>
    </lineage>
</organism>
<proteinExistence type="predicted"/>